<dbReference type="GO" id="GO:0000160">
    <property type="term" value="P:phosphorelay signal transduction system"/>
    <property type="evidence" value="ECO:0007669"/>
    <property type="project" value="InterPro"/>
</dbReference>
<dbReference type="AlphaFoldDB" id="A0A7X0MPF5"/>
<keyword evidence="1" id="KW-0597">Phosphoprotein</keyword>
<evidence type="ECO:0000313" key="4">
    <source>
        <dbReference type="Proteomes" id="UP000522313"/>
    </source>
</evidence>
<proteinExistence type="predicted"/>
<dbReference type="EMBL" id="JACHBT010000006">
    <property type="protein sequence ID" value="MBB6504423.1"/>
    <property type="molecule type" value="Genomic_DNA"/>
</dbReference>
<protein>
    <submittedName>
        <fullName evidence="3">DNA-binding response OmpR family regulator</fullName>
    </submittedName>
</protein>
<evidence type="ECO:0000256" key="1">
    <source>
        <dbReference type="PROSITE-ProRule" id="PRU00169"/>
    </source>
</evidence>
<dbReference type="SUPFAM" id="SSF52172">
    <property type="entry name" value="CheY-like"/>
    <property type="match status" value="1"/>
</dbReference>
<dbReference type="Gene3D" id="3.40.50.2300">
    <property type="match status" value="1"/>
</dbReference>
<feature type="domain" description="Response regulatory" evidence="2">
    <location>
        <begin position="1"/>
        <end position="88"/>
    </location>
</feature>
<dbReference type="PROSITE" id="PS50110">
    <property type="entry name" value="RESPONSE_REGULATORY"/>
    <property type="match status" value="1"/>
</dbReference>
<reference evidence="3 4" key="1">
    <citation type="submission" date="2020-08" db="EMBL/GenBank/DDBJ databases">
        <title>The Agave Microbiome: Exploring the role of microbial communities in plant adaptations to desert environments.</title>
        <authorList>
            <person name="Partida-Martinez L.P."/>
        </authorList>
    </citation>
    <scope>NUCLEOTIDE SEQUENCE [LARGE SCALE GENOMIC DNA]</scope>
    <source>
        <strain evidence="3 4">AS3.13</strain>
    </source>
</reference>
<accession>A0A7X0MPF5</accession>
<keyword evidence="3" id="KW-0238">DNA-binding</keyword>
<dbReference type="InterPro" id="IPR001789">
    <property type="entry name" value="Sig_transdc_resp-reg_receiver"/>
</dbReference>
<dbReference type="Proteomes" id="UP000522313">
    <property type="component" value="Unassembled WGS sequence"/>
</dbReference>
<name>A0A7X0MPF5_9SPHN</name>
<dbReference type="InterPro" id="IPR011006">
    <property type="entry name" value="CheY-like_superfamily"/>
</dbReference>
<gene>
    <name evidence="3" type="ORF">F4693_001393</name>
</gene>
<comment type="caution">
    <text evidence="3">The sequence shown here is derived from an EMBL/GenBank/DDBJ whole genome shotgun (WGS) entry which is preliminary data.</text>
</comment>
<reference evidence="3 4" key="2">
    <citation type="submission" date="2020-08" db="EMBL/GenBank/DDBJ databases">
        <authorList>
            <person name="Partida-Martinez L."/>
            <person name="Huntemann M."/>
            <person name="Clum A."/>
            <person name="Wang J."/>
            <person name="Palaniappan K."/>
            <person name="Ritter S."/>
            <person name="Chen I.-M."/>
            <person name="Stamatis D."/>
            <person name="Reddy T."/>
            <person name="O'Malley R."/>
            <person name="Daum C."/>
            <person name="Shapiro N."/>
            <person name="Ivanova N."/>
            <person name="Kyrpides N."/>
            <person name="Woyke T."/>
        </authorList>
    </citation>
    <scope>NUCLEOTIDE SEQUENCE [LARGE SCALE GENOMIC DNA]</scope>
    <source>
        <strain evidence="3 4">AS3.13</strain>
    </source>
</reference>
<organism evidence="3 4">
    <name type="scientific">Sphingomonas endophytica</name>
    <dbReference type="NCBI Taxonomy" id="869719"/>
    <lineage>
        <taxon>Bacteria</taxon>
        <taxon>Pseudomonadati</taxon>
        <taxon>Pseudomonadota</taxon>
        <taxon>Alphaproteobacteria</taxon>
        <taxon>Sphingomonadales</taxon>
        <taxon>Sphingomonadaceae</taxon>
        <taxon>Sphingomonas</taxon>
    </lineage>
</organism>
<feature type="modified residue" description="4-aspartylphosphate" evidence="1">
    <location>
        <position position="28"/>
    </location>
</feature>
<sequence>MVVVGPVGRVADALALIEREPMDVATLDVNLGTAMCYPIAEQLKVRGVPFLFLTGYDGWTLPEWLRDVPLLIKPFDSAAVIAAVRALCGLEKVT</sequence>
<evidence type="ECO:0000259" key="2">
    <source>
        <dbReference type="PROSITE" id="PS50110"/>
    </source>
</evidence>
<evidence type="ECO:0000313" key="3">
    <source>
        <dbReference type="EMBL" id="MBB6504423.1"/>
    </source>
</evidence>
<dbReference type="GO" id="GO:0003677">
    <property type="term" value="F:DNA binding"/>
    <property type="evidence" value="ECO:0007669"/>
    <property type="project" value="UniProtKB-KW"/>
</dbReference>